<dbReference type="PROSITE" id="PS01039">
    <property type="entry name" value="SBP_BACTERIAL_3"/>
    <property type="match status" value="1"/>
</dbReference>
<keyword evidence="11" id="KW-1185">Reference proteome</keyword>
<feature type="domain" description="Solute-binding protein family 3/N-terminal" evidence="8">
    <location>
        <begin position="109"/>
        <end position="328"/>
    </location>
</feature>
<dbReference type="Gene3D" id="3.90.1150.10">
    <property type="entry name" value="Aspartate Aminotransferase, domain 1"/>
    <property type="match status" value="1"/>
</dbReference>
<evidence type="ECO:0000256" key="5">
    <source>
        <dbReference type="ARBA" id="ARBA00022898"/>
    </source>
</evidence>
<comment type="caution">
    <text evidence="10">The sequence shown here is derived from an EMBL/GenBank/DDBJ whole genome shotgun (WGS) entry which is preliminary data.</text>
</comment>
<dbReference type="EMBL" id="JBJHZZ010000001">
    <property type="protein sequence ID" value="MFL0245823.1"/>
    <property type="molecule type" value="Genomic_DNA"/>
</dbReference>
<dbReference type="InterPro" id="IPR015424">
    <property type="entry name" value="PyrdxlP-dep_Trfase"/>
</dbReference>
<dbReference type="Pfam" id="PF00497">
    <property type="entry name" value="SBP_bac_3"/>
    <property type="match status" value="1"/>
</dbReference>
<dbReference type="InterPro" id="IPR000277">
    <property type="entry name" value="Cys/Met-Metab_PyrdxlP-dep_enz"/>
</dbReference>
<dbReference type="Proteomes" id="UP001623591">
    <property type="component" value="Unassembled WGS sequence"/>
</dbReference>
<dbReference type="SUPFAM" id="SSF53383">
    <property type="entry name" value="PLP-dependent transferases"/>
    <property type="match status" value="1"/>
</dbReference>
<dbReference type="RefSeq" id="WP_406768279.1">
    <property type="nucleotide sequence ID" value="NZ_JBJHZZ010000001.1"/>
</dbReference>
<gene>
    <name evidence="10" type="ORF">ACJDUG_02385</name>
</gene>
<dbReference type="Gene3D" id="3.40.190.10">
    <property type="entry name" value="Periplasmic binding protein-like II"/>
    <property type="match status" value="2"/>
</dbReference>
<proteinExistence type="inferred from homology"/>
<dbReference type="InterPro" id="IPR015422">
    <property type="entry name" value="PyrdxlP-dep_Trfase_small"/>
</dbReference>
<evidence type="ECO:0000256" key="2">
    <source>
        <dbReference type="ARBA" id="ARBA00004196"/>
    </source>
</evidence>
<dbReference type="InterPro" id="IPR001320">
    <property type="entry name" value="Iontro_rcpt_C"/>
</dbReference>
<sequence>MTHGSLPYDLRQKVGIVDNLIRLSVGIESSEDIIKDLENAFKNSILKETIKKYNFGGIVMKKRNLFISAALALAVVLGVTGCTTNTQRNNAASQKTPSNLLETIKSNGKIRIGTEGTYAPFTFHDKDGKLTGFDVDIANEIAARLGVKAEFVETKWDGMFAGLDAKRFDAVINEVSIRPDREAKYDFSTPYIVSRAVLVVRNDNTDITKFEDLKGKKSAQSLTSNLADIAKKYGAQIVTSDSFNQSVDLLTSKRVDATINDSLSYLDLKKQKPDAPIKTVADYNNAEQSAILFNKGNKELVDAVNKALADMKADGTYLKISNKWFGTDVSK</sequence>
<reference evidence="10 11" key="1">
    <citation type="submission" date="2024-11" db="EMBL/GenBank/DDBJ databases">
        <authorList>
            <person name="Heng Y.C."/>
            <person name="Lim A.C.H."/>
            <person name="Lee J.K.Y."/>
            <person name="Kittelmann S."/>
        </authorList>
    </citation>
    <scope>NUCLEOTIDE SEQUENCE [LARGE SCALE GENOMIC DNA]</scope>
    <source>
        <strain evidence="10 11">WILCCON 0185</strain>
    </source>
</reference>
<dbReference type="PANTHER" id="PTHR35936:SF34">
    <property type="entry name" value="ABC TRANSPORTER EXTRACELLULAR-BINDING PROTEIN YCKB-RELATED"/>
    <property type="match status" value="1"/>
</dbReference>
<comment type="cofactor">
    <cofactor evidence="1 7">
        <name>pyridoxal 5'-phosphate</name>
        <dbReference type="ChEBI" id="CHEBI:597326"/>
    </cofactor>
</comment>
<dbReference type="CDD" id="cd13711">
    <property type="entry name" value="PBP2_Ngo0372_TcyA"/>
    <property type="match status" value="1"/>
</dbReference>
<dbReference type="InterPro" id="IPR001638">
    <property type="entry name" value="Solute-binding_3/MltF_N"/>
</dbReference>
<dbReference type="SUPFAM" id="SSF53850">
    <property type="entry name" value="Periplasmic binding protein-like II"/>
    <property type="match status" value="1"/>
</dbReference>
<evidence type="ECO:0000313" key="11">
    <source>
        <dbReference type="Proteomes" id="UP001623591"/>
    </source>
</evidence>
<accession>A0ABW8SZJ0</accession>
<evidence type="ECO:0000256" key="6">
    <source>
        <dbReference type="RuleBase" id="RU003744"/>
    </source>
</evidence>
<dbReference type="InterPro" id="IPR018313">
    <property type="entry name" value="SBP_3_CS"/>
</dbReference>
<dbReference type="SMART" id="SM00062">
    <property type="entry name" value="PBPb"/>
    <property type="match status" value="1"/>
</dbReference>
<keyword evidence="4" id="KW-0732">Signal</keyword>
<evidence type="ECO:0000256" key="4">
    <source>
        <dbReference type="ARBA" id="ARBA00022729"/>
    </source>
</evidence>
<dbReference type="Pfam" id="PF01053">
    <property type="entry name" value="Cys_Met_Meta_PP"/>
    <property type="match status" value="1"/>
</dbReference>
<protein>
    <submittedName>
        <fullName evidence="10">Transporter substrate-binding domain-containing protein</fullName>
    </submittedName>
</protein>
<organism evidence="10 11">
    <name type="scientific">Candidatus Clostridium stratigraminis</name>
    <dbReference type="NCBI Taxonomy" id="3381661"/>
    <lineage>
        <taxon>Bacteria</taxon>
        <taxon>Bacillati</taxon>
        <taxon>Bacillota</taxon>
        <taxon>Clostridia</taxon>
        <taxon>Eubacteriales</taxon>
        <taxon>Clostridiaceae</taxon>
        <taxon>Clostridium</taxon>
    </lineage>
</organism>
<evidence type="ECO:0000256" key="7">
    <source>
        <dbReference type="RuleBase" id="RU362118"/>
    </source>
</evidence>
<keyword evidence="5 7" id="KW-0663">Pyridoxal phosphate</keyword>
<name>A0ABW8SZJ0_9CLOT</name>
<dbReference type="PANTHER" id="PTHR35936">
    <property type="entry name" value="MEMBRANE-BOUND LYTIC MUREIN TRANSGLYCOSYLASE F"/>
    <property type="match status" value="1"/>
</dbReference>
<evidence type="ECO:0000256" key="1">
    <source>
        <dbReference type="ARBA" id="ARBA00001933"/>
    </source>
</evidence>
<evidence type="ECO:0000259" key="9">
    <source>
        <dbReference type="SMART" id="SM00079"/>
    </source>
</evidence>
<evidence type="ECO:0000259" key="8">
    <source>
        <dbReference type="SMART" id="SM00062"/>
    </source>
</evidence>
<comment type="similarity">
    <text evidence="7">Belongs to the trans-sulfuration enzymes family.</text>
</comment>
<feature type="domain" description="Ionotropic glutamate receptor C-terminal" evidence="9">
    <location>
        <begin position="109"/>
        <end position="327"/>
    </location>
</feature>
<comment type="subcellular location">
    <subcellularLocation>
        <location evidence="2">Cell envelope</location>
    </subcellularLocation>
</comment>
<comment type="similarity">
    <text evidence="3 6">Belongs to the bacterial solute-binding protein 3 family.</text>
</comment>
<dbReference type="SMART" id="SM00079">
    <property type="entry name" value="PBPe"/>
    <property type="match status" value="1"/>
</dbReference>
<evidence type="ECO:0000256" key="3">
    <source>
        <dbReference type="ARBA" id="ARBA00010333"/>
    </source>
</evidence>
<evidence type="ECO:0000313" key="10">
    <source>
        <dbReference type="EMBL" id="MFL0245823.1"/>
    </source>
</evidence>